<dbReference type="PROSITE" id="PS00170">
    <property type="entry name" value="CSA_PPIASE_1"/>
    <property type="match status" value="1"/>
</dbReference>
<feature type="region of interest" description="Disordered" evidence="6">
    <location>
        <begin position="185"/>
        <end position="670"/>
    </location>
</feature>
<keyword evidence="4" id="KW-0697">Rotamase</keyword>
<evidence type="ECO:0000313" key="8">
    <source>
        <dbReference type="EMBL" id="KAL3517622.1"/>
    </source>
</evidence>
<feature type="compositionally biased region" description="Low complexity" evidence="6">
    <location>
        <begin position="611"/>
        <end position="631"/>
    </location>
</feature>
<feature type="compositionally biased region" description="Low complexity" evidence="6">
    <location>
        <begin position="305"/>
        <end position="323"/>
    </location>
</feature>
<dbReference type="EC" id="5.2.1.8" evidence="3"/>
<dbReference type="InterPro" id="IPR020892">
    <property type="entry name" value="Cyclophilin-type_PPIase_CS"/>
</dbReference>
<comment type="catalytic activity">
    <reaction evidence="1">
        <text>[protein]-peptidylproline (omega=180) = [protein]-peptidylproline (omega=0)</text>
        <dbReference type="Rhea" id="RHEA:16237"/>
        <dbReference type="Rhea" id="RHEA-COMP:10747"/>
        <dbReference type="Rhea" id="RHEA-COMP:10748"/>
        <dbReference type="ChEBI" id="CHEBI:83833"/>
        <dbReference type="ChEBI" id="CHEBI:83834"/>
        <dbReference type="EC" id="5.2.1.8"/>
    </reaction>
</comment>
<dbReference type="CDD" id="cd01926">
    <property type="entry name" value="cyclophilin_ABH_like"/>
    <property type="match status" value="1"/>
</dbReference>
<feature type="compositionally biased region" description="Basic and acidic residues" evidence="6">
    <location>
        <begin position="450"/>
        <end position="460"/>
    </location>
</feature>
<feature type="compositionally biased region" description="Low complexity" evidence="6">
    <location>
        <begin position="578"/>
        <end position="587"/>
    </location>
</feature>
<feature type="compositionally biased region" description="Basic and acidic residues" evidence="6">
    <location>
        <begin position="390"/>
        <end position="405"/>
    </location>
</feature>
<name>A0ABD2ZHM6_9GENT</name>
<dbReference type="PANTHER" id="PTHR11071:SF447">
    <property type="entry name" value="PEPTIDYL-PROLYL CIS-TRANS ISOMERASE CYP63"/>
    <property type="match status" value="1"/>
</dbReference>
<feature type="compositionally biased region" description="Basic residues" evidence="6">
    <location>
        <begin position="289"/>
        <end position="304"/>
    </location>
</feature>
<dbReference type="InterPro" id="IPR029000">
    <property type="entry name" value="Cyclophilin-like_dom_sf"/>
</dbReference>
<evidence type="ECO:0000256" key="3">
    <source>
        <dbReference type="ARBA" id="ARBA00013194"/>
    </source>
</evidence>
<comment type="similarity">
    <text evidence="2">Belongs to the cyclophilin-type PPIase family.</text>
</comment>
<organism evidence="8 9">
    <name type="scientific">Cinchona calisaya</name>
    <dbReference type="NCBI Taxonomy" id="153742"/>
    <lineage>
        <taxon>Eukaryota</taxon>
        <taxon>Viridiplantae</taxon>
        <taxon>Streptophyta</taxon>
        <taxon>Embryophyta</taxon>
        <taxon>Tracheophyta</taxon>
        <taxon>Spermatophyta</taxon>
        <taxon>Magnoliopsida</taxon>
        <taxon>eudicotyledons</taxon>
        <taxon>Gunneridae</taxon>
        <taxon>Pentapetalae</taxon>
        <taxon>asterids</taxon>
        <taxon>lamiids</taxon>
        <taxon>Gentianales</taxon>
        <taxon>Rubiaceae</taxon>
        <taxon>Cinchonoideae</taxon>
        <taxon>Cinchoneae</taxon>
        <taxon>Cinchona</taxon>
    </lineage>
</organism>
<dbReference type="EMBL" id="JBJUIK010000009">
    <property type="protein sequence ID" value="KAL3517622.1"/>
    <property type="molecule type" value="Genomic_DNA"/>
</dbReference>
<dbReference type="InterPro" id="IPR002130">
    <property type="entry name" value="Cyclophilin-type_PPIase_dom"/>
</dbReference>
<feature type="compositionally biased region" description="Basic residues" evidence="6">
    <location>
        <begin position="264"/>
        <end position="282"/>
    </location>
</feature>
<accession>A0ABD2ZHM6</accession>
<dbReference type="PANTHER" id="PTHR11071">
    <property type="entry name" value="PEPTIDYL-PROLYL CIS-TRANS ISOMERASE"/>
    <property type="match status" value="1"/>
</dbReference>
<proteinExistence type="inferred from homology"/>
<dbReference type="Gene3D" id="2.40.100.10">
    <property type="entry name" value="Cyclophilin-like"/>
    <property type="match status" value="1"/>
</dbReference>
<feature type="compositionally biased region" description="Polar residues" evidence="6">
    <location>
        <begin position="418"/>
        <end position="449"/>
    </location>
</feature>
<dbReference type="GO" id="GO:0003755">
    <property type="term" value="F:peptidyl-prolyl cis-trans isomerase activity"/>
    <property type="evidence" value="ECO:0007669"/>
    <property type="project" value="UniProtKB-KW"/>
</dbReference>
<feature type="domain" description="PPIase cyclophilin-type" evidence="7">
    <location>
        <begin position="10"/>
        <end position="174"/>
    </location>
</feature>
<evidence type="ECO:0000256" key="5">
    <source>
        <dbReference type="ARBA" id="ARBA00023235"/>
    </source>
</evidence>
<feature type="compositionally biased region" description="Low complexity" evidence="6">
    <location>
        <begin position="228"/>
        <end position="245"/>
    </location>
</feature>
<evidence type="ECO:0000256" key="4">
    <source>
        <dbReference type="ARBA" id="ARBA00023110"/>
    </source>
</evidence>
<evidence type="ECO:0000256" key="6">
    <source>
        <dbReference type="SAM" id="MobiDB-lite"/>
    </source>
</evidence>
<dbReference type="FunFam" id="2.40.100.10:FF:000022">
    <property type="entry name" value="Peptidyl-prolyl cis-trans isomerase CYP95"/>
    <property type="match status" value="1"/>
</dbReference>
<evidence type="ECO:0000256" key="2">
    <source>
        <dbReference type="ARBA" id="ARBA00007365"/>
    </source>
</evidence>
<sequence length="670" mass="74132">MSKKKNPLVFLDLSIDGSPKERITIELFADVVPRTAENFRALCTGEKGNGSSTGKPLHFKGSIFHRIIRGFMAQGGDFSKGNGTGGESIYGGKFQDENFKLDHSEAGLLSMANSGPNTNGSQFFIIFNRQPHLDGKHVVFGKVVEGMEIVRKVEQVGTADGKPSGVVKIVDCSETSESFTRAMLVTEKGRTKRSAKPVSPDDCSYGHAKRKHKTEARKKRKKRKHSSSDSYSSDTDSDSYSSETDTSTDSESDSLSSSSSSDGRRHRKRRRLTERGKHRHGQKKGDGRRGRKRIQRNKRSKRKWSSGSSSDSDSDSSSSSSRSSDGENANHSAYGRRDKEKKVPTLVPGEVVREQQKDKNVIEGNSSHEEGEFSHKNNELLNNGGNPGAKVDKGAKQDRDPDDSSRSSPKPGARLRPKSSSQRSGSTSPKRSMSQGVNNGSATLRTSSQLKDRSPVHDDPAPFALNQRQDSRSHSPNGATGRIRKGRGFTDRYSYVRRYRTPSPERSPQRSYRYSGRNIPRNRDRYTSYRGYSERSPPRRYRSSPRGRSPPRYQRRRSQSRSGSRSPGAHRGRDGLRSRSPMRSPSPIDTQHAISDRLKSRLGPRVEEVQPSRGRSTSSSKSRGSPHSRSPNAARGKMARPTSSSLRSSSPGEQRGLVSYEDVSPVEGST</sequence>
<protein>
    <recommendedName>
        <fullName evidence="3">peptidylprolyl isomerase</fullName>
        <ecNumber evidence="3">5.2.1.8</ecNumber>
    </recommendedName>
</protein>
<dbReference type="SUPFAM" id="SSF50891">
    <property type="entry name" value="Cyclophilin-like"/>
    <property type="match status" value="1"/>
</dbReference>
<gene>
    <name evidence="8" type="ORF">ACH5RR_020211</name>
</gene>
<comment type="caution">
    <text evidence="8">The sequence shown here is derived from an EMBL/GenBank/DDBJ whole genome shotgun (WGS) entry which is preliminary data.</text>
</comment>
<keyword evidence="9" id="KW-1185">Reference proteome</keyword>
<feature type="compositionally biased region" description="Basic and acidic residues" evidence="6">
    <location>
        <begin position="594"/>
        <end position="610"/>
    </location>
</feature>
<evidence type="ECO:0000259" key="7">
    <source>
        <dbReference type="PROSITE" id="PS50072"/>
    </source>
</evidence>
<dbReference type="Proteomes" id="UP001630127">
    <property type="component" value="Unassembled WGS sequence"/>
</dbReference>
<feature type="compositionally biased region" description="Basic residues" evidence="6">
    <location>
        <begin position="207"/>
        <end position="225"/>
    </location>
</feature>
<dbReference type="AlphaFoldDB" id="A0ABD2ZHM6"/>
<dbReference type="PRINTS" id="PR00153">
    <property type="entry name" value="CSAPPISMRASE"/>
</dbReference>
<feature type="compositionally biased region" description="Basic and acidic residues" evidence="6">
    <location>
        <begin position="351"/>
        <end position="378"/>
    </location>
</feature>
<evidence type="ECO:0000313" key="9">
    <source>
        <dbReference type="Proteomes" id="UP001630127"/>
    </source>
</evidence>
<reference evidence="8 9" key="1">
    <citation type="submission" date="2024-11" db="EMBL/GenBank/DDBJ databases">
        <title>A near-complete genome assembly of Cinchona calisaya.</title>
        <authorList>
            <person name="Lian D.C."/>
            <person name="Zhao X.W."/>
            <person name="Wei L."/>
        </authorList>
    </citation>
    <scope>NUCLEOTIDE SEQUENCE [LARGE SCALE GENOMIC DNA]</scope>
    <source>
        <tissue evidence="8">Nenye</tissue>
    </source>
</reference>
<evidence type="ECO:0000256" key="1">
    <source>
        <dbReference type="ARBA" id="ARBA00000971"/>
    </source>
</evidence>
<keyword evidence="5" id="KW-0413">Isomerase</keyword>
<dbReference type="PROSITE" id="PS50072">
    <property type="entry name" value="CSA_PPIASE_2"/>
    <property type="match status" value="1"/>
</dbReference>
<feature type="compositionally biased region" description="Basic and acidic residues" evidence="6">
    <location>
        <begin position="521"/>
        <end position="537"/>
    </location>
</feature>
<dbReference type="Pfam" id="PF00160">
    <property type="entry name" value="Pro_isomerase"/>
    <property type="match status" value="1"/>
</dbReference>